<feature type="transmembrane region" description="Helical" evidence="1">
    <location>
        <begin position="158"/>
        <end position="180"/>
    </location>
</feature>
<feature type="transmembrane region" description="Helical" evidence="1">
    <location>
        <begin position="62"/>
        <end position="83"/>
    </location>
</feature>
<evidence type="ECO:0000313" key="3">
    <source>
        <dbReference type="Proteomes" id="UP000503640"/>
    </source>
</evidence>
<sequence>MSTVSQVRAPDAVSHWRPGPLDRVLGVLTRVEWSGAIFASAIALAYVVVPLAVYLAGLENEYFLQLAKLGAVGAACVLIGTRLPFFDRLNRSEDQKRVLGMEPFLAAVWGGFLVFVVLVCVTAERIPFVAALQGADRETISTLREQFLKAREGWQASFVYVNAALAGALVPYSLALLLLHRHRFRWLFFGFFLVYCISFVEKSFFLRAAIPLLYLTVQRRIASLIRPGLVLAGGLALLLLVTVASGIGTSDSDRGGDEYFSATYIPEGPLGMLGWRAVAIPVITAADALRVFEQEYSSTLLMGATSSLLAGTFGLERVKFERDVFAAQWGQNETETGSANSVFLTEAFVNFGWVGAVVFSLFVGVLFRIFARSQDEALRALWMIFAYALYAAPLIGILFSNGYALVLLLSMQFRCEPGAAPAPELPATPT</sequence>
<dbReference type="EMBL" id="BJTG01000001">
    <property type="protein sequence ID" value="GEJ55433.1"/>
    <property type="molecule type" value="Genomic_DNA"/>
</dbReference>
<dbReference type="Proteomes" id="UP000503640">
    <property type="component" value="Unassembled WGS sequence"/>
</dbReference>
<feature type="transmembrane region" description="Helical" evidence="1">
    <location>
        <begin position="382"/>
        <end position="404"/>
    </location>
</feature>
<keyword evidence="1" id="KW-0472">Membrane</keyword>
<comment type="caution">
    <text evidence="2">The sequence shown here is derived from an EMBL/GenBank/DDBJ whole genome shotgun (WGS) entry which is preliminary data.</text>
</comment>
<keyword evidence="1" id="KW-1133">Transmembrane helix</keyword>
<feature type="transmembrane region" description="Helical" evidence="1">
    <location>
        <begin position="229"/>
        <end position="250"/>
    </location>
</feature>
<accession>A0A7I9VGC1</accession>
<feature type="transmembrane region" description="Helical" evidence="1">
    <location>
        <begin position="33"/>
        <end position="55"/>
    </location>
</feature>
<dbReference type="AlphaFoldDB" id="A0A7I9VGC1"/>
<name>A0A7I9VGC1_9BACT</name>
<keyword evidence="1" id="KW-0812">Transmembrane</keyword>
<feature type="transmembrane region" description="Helical" evidence="1">
    <location>
        <begin position="351"/>
        <end position="370"/>
    </location>
</feature>
<evidence type="ECO:0000313" key="2">
    <source>
        <dbReference type="EMBL" id="GEJ55433.1"/>
    </source>
</evidence>
<keyword evidence="3" id="KW-1185">Reference proteome</keyword>
<proteinExistence type="predicted"/>
<gene>
    <name evidence="2" type="ORF">AMYX_01740</name>
</gene>
<feature type="transmembrane region" description="Helical" evidence="1">
    <location>
        <begin position="186"/>
        <end position="217"/>
    </location>
</feature>
<evidence type="ECO:0000256" key="1">
    <source>
        <dbReference type="SAM" id="Phobius"/>
    </source>
</evidence>
<reference evidence="3" key="1">
    <citation type="journal article" date="2020" name="Appl. Environ. Microbiol.">
        <title>Diazotrophic Anaeromyxobacter Isolates from Soils.</title>
        <authorList>
            <person name="Masuda Y."/>
            <person name="Yamanaka H."/>
            <person name="Xu Z.X."/>
            <person name="Shiratori Y."/>
            <person name="Aono T."/>
            <person name="Amachi S."/>
            <person name="Senoo K."/>
            <person name="Itoh H."/>
        </authorList>
    </citation>
    <scope>NUCLEOTIDE SEQUENCE [LARGE SCALE GENOMIC DNA]</scope>
    <source>
        <strain evidence="3">R267</strain>
    </source>
</reference>
<organism evidence="2 3">
    <name type="scientific">Anaeromyxobacter diazotrophicus</name>
    <dbReference type="NCBI Taxonomy" id="2590199"/>
    <lineage>
        <taxon>Bacteria</taxon>
        <taxon>Pseudomonadati</taxon>
        <taxon>Myxococcota</taxon>
        <taxon>Myxococcia</taxon>
        <taxon>Myxococcales</taxon>
        <taxon>Cystobacterineae</taxon>
        <taxon>Anaeromyxobacteraceae</taxon>
        <taxon>Anaeromyxobacter</taxon>
    </lineage>
</organism>
<evidence type="ECO:0008006" key="4">
    <source>
        <dbReference type="Google" id="ProtNLM"/>
    </source>
</evidence>
<protein>
    <recommendedName>
        <fullName evidence="4">Oligosaccharide repeat unit polymerase</fullName>
    </recommendedName>
</protein>
<feature type="transmembrane region" description="Helical" evidence="1">
    <location>
        <begin position="103"/>
        <end position="123"/>
    </location>
</feature>